<dbReference type="STRING" id="693979.Bache_1190"/>
<evidence type="ECO:0000313" key="1">
    <source>
        <dbReference type="EMBL" id="ADV43200.1"/>
    </source>
</evidence>
<gene>
    <name evidence="1" type="ordered locus">Bache_1190</name>
</gene>
<evidence type="ECO:0000313" key="2">
    <source>
        <dbReference type="Proteomes" id="UP000008630"/>
    </source>
</evidence>
<name>E6SST7_BACT6</name>
<keyword evidence="2" id="KW-1185">Reference proteome</keyword>
<reference evidence="1 2" key="2">
    <citation type="journal article" date="2011" name="Stand. Genomic Sci.">
        <title>Complete genome sequence of Bacteroides helcogenes type strain (P 36-108).</title>
        <authorList>
            <person name="Pati A."/>
            <person name="Gronow S."/>
            <person name="Zeytun A."/>
            <person name="Lapidus A."/>
            <person name="Nolan M."/>
            <person name="Hammon N."/>
            <person name="Deshpande S."/>
            <person name="Cheng J.F."/>
            <person name="Tapia R."/>
            <person name="Han C."/>
            <person name="Goodwin L."/>
            <person name="Pitluck S."/>
            <person name="Liolios K."/>
            <person name="Pagani I."/>
            <person name="Ivanova N."/>
            <person name="Mavromatis K."/>
            <person name="Chen A."/>
            <person name="Palaniappan K."/>
            <person name="Land M."/>
            <person name="Hauser L."/>
            <person name="Chang Y.J."/>
            <person name="Jeffries C.D."/>
            <person name="Detter J.C."/>
            <person name="Brambilla E."/>
            <person name="Rohde M."/>
            <person name="Goker M."/>
            <person name="Woyke T."/>
            <person name="Bristow J."/>
            <person name="Eisen J.A."/>
            <person name="Markowitz V."/>
            <person name="Hugenholtz P."/>
            <person name="Kyrpides N.C."/>
            <person name="Klenk H.P."/>
            <person name="Lucas S."/>
        </authorList>
    </citation>
    <scope>NUCLEOTIDE SEQUENCE [LARGE SCALE GENOMIC DNA]</scope>
    <source>
        <strain evidence="2">ATCC 35417 / DSM 20613 / JCM 6297 / CCUG 15421 / P 36-108</strain>
    </source>
</reference>
<protein>
    <submittedName>
        <fullName evidence="1">Uncharacterized protein</fullName>
    </submittedName>
</protein>
<dbReference type="EMBL" id="CP002352">
    <property type="protein sequence ID" value="ADV43200.1"/>
    <property type="molecule type" value="Genomic_DNA"/>
</dbReference>
<organism evidence="1 2">
    <name type="scientific">Bacteroides helcogenes (strain ATCC 35417 / DSM 20613 / JCM 6297 / CCUG 15421 / P 36-108)</name>
    <dbReference type="NCBI Taxonomy" id="693979"/>
    <lineage>
        <taxon>Bacteria</taxon>
        <taxon>Pseudomonadati</taxon>
        <taxon>Bacteroidota</taxon>
        <taxon>Bacteroidia</taxon>
        <taxon>Bacteroidales</taxon>
        <taxon>Bacteroidaceae</taxon>
        <taxon>Bacteroides</taxon>
    </lineage>
</organism>
<accession>E6SST7</accession>
<dbReference type="KEGG" id="bhl:Bache_1190"/>
<proteinExistence type="predicted"/>
<dbReference type="Proteomes" id="UP000008630">
    <property type="component" value="Chromosome"/>
</dbReference>
<dbReference type="AlphaFoldDB" id="E6SST7"/>
<dbReference type="HOGENOM" id="CLU_209560_0_0_10"/>
<sequence length="56" mass="6509">MQTKVIGCMASFSFFKHKKSAVKHKNSIKLNNLIEMQAFFEKTVARFSFINIFAFC</sequence>
<reference key="1">
    <citation type="submission" date="2010-11" db="EMBL/GenBank/DDBJ databases">
        <title>The complete genome of Bacteroides helcogenes P 36-108.</title>
        <authorList>
            <consortium name="US DOE Joint Genome Institute (JGI-PGF)"/>
            <person name="Lucas S."/>
            <person name="Copeland A."/>
            <person name="Lapidus A."/>
            <person name="Bruce D."/>
            <person name="Goodwin L."/>
            <person name="Pitluck S."/>
            <person name="Kyrpides N."/>
            <person name="Mavromatis K."/>
            <person name="Ivanova N."/>
            <person name="Zeytun A."/>
            <person name="Brettin T."/>
            <person name="Detter J.C."/>
            <person name="Tapia R."/>
            <person name="Han C."/>
            <person name="Land M."/>
            <person name="Hauser L."/>
            <person name="Markowitz V."/>
            <person name="Cheng J.-F."/>
            <person name="Hugenholtz P."/>
            <person name="Woyke T."/>
            <person name="Wu D."/>
            <person name="Gronow S."/>
            <person name="Wellnitz S."/>
            <person name="Brambilla E."/>
            <person name="Klenk H.-P."/>
            <person name="Eisen J.A."/>
        </authorList>
    </citation>
    <scope>NUCLEOTIDE SEQUENCE</scope>
    <source>
        <strain>P 36-108</strain>
    </source>
</reference>